<gene>
    <name evidence="2" type="ORF">EJ06DRAFT_580335</name>
</gene>
<dbReference type="AlphaFoldDB" id="A0A6G1I535"/>
<feature type="region of interest" description="Disordered" evidence="1">
    <location>
        <begin position="43"/>
        <end position="71"/>
    </location>
</feature>
<dbReference type="EMBL" id="ML996690">
    <property type="protein sequence ID" value="KAF2403167.1"/>
    <property type="molecule type" value="Genomic_DNA"/>
</dbReference>
<keyword evidence="3" id="KW-1185">Reference proteome</keyword>
<evidence type="ECO:0000313" key="3">
    <source>
        <dbReference type="Proteomes" id="UP000799640"/>
    </source>
</evidence>
<organism evidence="2 3">
    <name type="scientific">Trichodelitschia bisporula</name>
    <dbReference type="NCBI Taxonomy" id="703511"/>
    <lineage>
        <taxon>Eukaryota</taxon>
        <taxon>Fungi</taxon>
        <taxon>Dikarya</taxon>
        <taxon>Ascomycota</taxon>
        <taxon>Pezizomycotina</taxon>
        <taxon>Dothideomycetes</taxon>
        <taxon>Dothideomycetes incertae sedis</taxon>
        <taxon>Phaeotrichales</taxon>
        <taxon>Phaeotrichaceae</taxon>
        <taxon>Trichodelitschia</taxon>
    </lineage>
</organism>
<evidence type="ECO:0000313" key="2">
    <source>
        <dbReference type="EMBL" id="KAF2403167.1"/>
    </source>
</evidence>
<dbReference type="OrthoDB" id="5218421at2759"/>
<feature type="compositionally biased region" description="Low complexity" evidence="1">
    <location>
        <begin position="50"/>
        <end position="71"/>
    </location>
</feature>
<evidence type="ECO:0000256" key="1">
    <source>
        <dbReference type="SAM" id="MobiDB-lite"/>
    </source>
</evidence>
<feature type="compositionally biased region" description="Polar residues" evidence="1">
    <location>
        <begin position="1"/>
        <end position="11"/>
    </location>
</feature>
<reference evidence="2" key="1">
    <citation type="journal article" date="2020" name="Stud. Mycol.">
        <title>101 Dothideomycetes genomes: a test case for predicting lifestyles and emergence of pathogens.</title>
        <authorList>
            <person name="Haridas S."/>
            <person name="Albert R."/>
            <person name="Binder M."/>
            <person name="Bloem J."/>
            <person name="Labutti K."/>
            <person name="Salamov A."/>
            <person name="Andreopoulos B."/>
            <person name="Baker S."/>
            <person name="Barry K."/>
            <person name="Bills G."/>
            <person name="Bluhm B."/>
            <person name="Cannon C."/>
            <person name="Castanera R."/>
            <person name="Culley D."/>
            <person name="Daum C."/>
            <person name="Ezra D."/>
            <person name="Gonzalez J."/>
            <person name="Henrissat B."/>
            <person name="Kuo A."/>
            <person name="Liang C."/>
            <person name="Lipzen A."/>
            <person name="Lutzoni F."/>
            <person name="Magnuson J."/>
            <person name="Mondo S."/>
            <person name="Nolan M."/>
            <person name="Ohm R."/>
            <person name="Pangilinan J."/>
            <person name="Park H.-J."/>
            <person name="Ramirez L."/>
            <person name="Alfaro M."/>
            <person name="Sun H."/>
            <person name="Tritt A."/>
            <person name="Yoshinaga Y."/>
            <person name="Zwiers L.-H."/>
            <person name="Turgeon B."/>
            <person name="Goodwin S."/>
            <person name="Spatafora J."/>
            <person name="Crous P."/>
            <person name="Grigoriev I."/>
        </authorList>
    </citation>
    <scope>NUCLEOTIDE SEQUENCE</scope>
    <source>
        <strain evidence="2">CBS 262.69</strain>
    </source>
</reference>
<protein>
    <submittedName>
        <fullName evidence="2">Uncharacterized protein</fullName>
    </submittedName>
</protein>
<proteinExistence type="predicted"/>
<accession>A0A6G1I535</accession>
<dbReference type="Proteomes" id="UP000799640">
    <property type="component" value="Unassembled WGS sequence"/>
</dbReference>
<sequence>MDNSSMSSRYTIINDLRDQSPPSRSEYARLMLQHTKQQLDVAANSALRRSSGSPSSFSSSSSNSSVSSTGS</sequence>
<name>A0A6G1I535_9PEZI</name>
<feature type="region of interest" description="Disordered" evidence="1">
    <location>
        <begin position="1"/>
        <end position="23"/>
    </location>
</feature>